<feature type="transmembrane region" description="Helical" evidence="1">
    <location>
        <begin position="304"/>
        <end position="326"/>
    </location>
</feature>
<dbReference type="Proteomes" id="UP000758155">
    <property type="component" value="Unassembled WGS sequence"/>
</dbReference>
<accession>A0A9P4WIX8</accession>
<dbReference type="OrthoDB" id="5376804at2759"/>
<evidence type="ECO:0000256" key="1">
    <source>
        <dbReference type="SAM" id="Phobius"/>
    </source>
</evidence>
<keyword evidence="1" id="KW-0472">Membrane</keyword>
<dbReference type="PANTHER" id="PTHR35394">
    <property type="entry name" value="DUF3176 DOMAIN-CONTAINING PROTEIN"/>
    <property type="match status" value="1"/>
</dbReference>
<keyword evidence="1" id="KW-1133">Transmembrane helix</keyword>
<name>A0A9P4WIX8_9PLEO</name>
<proteinExistence type="predicted"/>
<keyword evidence="3" id="KW-1185">Reference proteome</keyword>
<organism evidence="2 3">
    <name type="scientific">Didymella heteroderae</name>
    <dbReference type="NCBI Taxonomy" id="1769908"/>
    <lineage>
        <taxon>Eukaryota</taxon>
        <taxon>Fungi</taxon>
        <taxon>Dikarya</taxon>
        <taxon>Ascomycota</taxon>
        <taxon>Pezizomycotina</taxon>
        <taxon>Dothideomycetes</taxon>
        <taxon>Pleosporomycetidae</taxon>
        <taxon>Pleosporales</taxon>
        <taxon>Pleosporineae</taxon>
        <taxon>Didymellaceae</taxon>
        <taxon>Didymella</taxon>
    </lineage>
</organism>
<dbReference type="AlphaFoldDB" id="A0A9P4WIX8"/>
<evidence type="ECO:0000313" key="2">
    <source>
        <dbReference type="EMBL" id="KAF3033904.1"/>
    </source>
</evidence>
<sequence>MQYIRRYGSKGTNIPIPGTPTDYSRGEFVAFNLPYGNIRNYIGPLNNVEPGKANAQRTYMTANSTFQANRTLSFQHLDTLLMAILVMRASDDWLASKVVWEDTKPTATECALYLCANAYQSTSENNVVKEHLLGSWAQRTPDSYKYNPDSAYFQDNPGADAWVESLGSELYDARVNRTDLQLVIPEKMSADYPADMRRHFNVSHSFIFSAIGYLISYTKRDLPIYGLPVGSGNVTAPDETWDMLGVPWLNDEMPPIVDALWNSTNLTVTFDNVARSLTNQIRSSSPDRHQGKLQKWTLHVHVDWAYLAYPVTILVAGILYVVLTIIESTRLRLPVWKESALPTLLHGFDDDTQRLLREDGKTAQSRTLVRFERDEKDCLRLVAQQ</sequence>
<protein>
    <submittedName>
        <fullName evidence="2">Uncharacterized protein</fullName>
    </submittedName>
</protein>
<comment type="caution">
    <text evidence="2">The sequence shown here is derived from an EMBL/GenBank/DDBJ whole genome shotgun (WGS) entry which is preliminary data.</text>
</comment>
<keyword evidence="1" id="KW-0812">Transmembrane</keyword>
<dbReference type="PANTHER" id="PTHR35394:SF5">
    <property type="entry name" value="DUF3176 DOMAIN-CONTAINING PROTEIN"/>
    <property type="match status" value="1"/>
</dbReference>
<evidence type="ECO:0000313" key="3">
    <source>
        <dbReference type="Proteomes" id="UP000758155"/>
    </source>
</evidence>
<gene>
    <name evidence="2" type="ORF">E8E12_004997</name>
</gene>
<reference evidence="2" key="1">
    <citation type="submission" date="2019-04" db="EMBL/GenBank/DDBJ databases">
        <title>Sequencing of skin fungus with MAO and IRED activity.</title>
        <authorList>
            <person name="Marsaioli A.J."/>
            <person name="Bonatto J.M.C."/>
            <person name="Reis Junior O."/>
        </authorList>
    </citation>
    <scope>NUCLEOTIDE SEQUENCE</scope>
    <source>
        <strain evidence="2">28M1</strain>
    </source>
</reference>
<dbReference type="EMBL" id="SWKV01000074">
    <property type="protein sequence ID" value="KAF3033904.1"/>
    <property type="molecule type" value="Genomic_DNA"/>
</dbReference>